<proteinExistence type="predicted"/>
<protein>
    <submittedName>
        <fullName evidence="2">Hemicentin-1</fullName>
    </submittedName>
</protein>
<feature type="compositionally biased region" description="Polar residues" evidence="1">
    <location>
        <begin position="795"/>
        <end position="807"/>
    </location>
</feature>
<evidence type="ECO:0000313" key="3">
    <source>
        <dbReference type="Proteomes" id="UP001642464"/>
    </source>
</evidence>
<dbReference type="Proteomes" id="UP001642464">
    <property type="component" value="Unassembled WGS sequence"/>
</dbReference>
<dbReference type="EMBL" id="CAXAMM010009846">
    <property type="protein sequence ID" value="CAK9021533.1"/>
    <property type="molecule type" value="Genomic_DNA"/>
</dbReference>
<evidence type="ECO:0000256" key="1">
    <source>
        <dbReference type="SAM" id="MobiDB-lite"/>
    </source>
</evidence>
<gene>
    <name evidence="2" type="ORF">SCF082_LOCUS15388</name>
</gene>
<evidence type="ECO:0000313" key="2">
    <source>
        <dbReference type="EMBL" id="CAK9021533.1"/>
    </source>
</evidence>
<organism evidence="2 3">
    <name type="scientific">Durusdinium trenchii</name>
    <dbReference type="NCBI Taxonomy" id="1381693"/>
    <lineage>
        <taxon>Eukaryota</taxon>
        <taxon>Sar</taxon>
        <taxon>Alveolata</taxon>
        <taxon>Dinophyceae</taxon>
        <taxon>Suessiales</taxon>
        <taxon>Symbiodiniaceae</taxon>
        <taxon>Durusdinium</taxon>
    </lineage>
</organism>
<reference evidence="2 3" key="1">
    <citation type="submission" date="2024-02" db="EMBL/GenBank/DDBJ databases">
        <authorList>
            <person name="Chen Y."/>
            <person name="Shah S."/>
            <person name="Dougan E. K."/>
            <person name="Thang M."/>
            <person name="Chan C."/>
        </authorList>
    </citation>
    <scope>NUCLEOTIDE SEQUENCE [LARGE SCALE GENOMIC DNA]</scope>
</reference>
<feature type="region of interest" description="Disordered" evidence="1">
    <location>
        <begin position="784"/>
        <end position="807"/>
    </location>
</feature>
<accession>A0ABP0K4D4</accession>
<comment type="caution">
    <text evidence="2">The sequence shown here is derived from an EMBL/GenBank/DDBJ whole genome shotgun (WGS) entry which is preliminary data.</text>
</comment>
<sequence>MSVLKKPFDSYDAQQQLGTLALSYLEMHGPHSEEFQVDLADMRSDLGLDAAAPAEHVHGVLVSTMTSFLKPSEALAAKANGHKLVSLSRFFSWNIRFAGWRRFWTFLRKLLDFRATVMGKVDIDQENEAPSENAAAAAGQNVNRKDKLLALLRELQSQKGTLDVVHEVLRDVQMKHYATQKLDLTSAFFNLSGVVTLYYIRSCLNCFFPFNSHMMRIYYSQVAMREEHLALQADTKTREGNRAVQASWAAGGWASCVGKTLAFLSDSAAMERLGFFDEEAFTDCDTYFALIVAAASQRAWNMSLWSQLAPYQWASVLHEDLEMAQQGLERMKADSDVVQQAWRAVEHPAADVEAGLVTKSFVEMKQVDSVFAHIFFCFDTLVSTKECLEDVLGSLKSLAKNSNSNPFKAASPERLFLQNVLSVRWDPTEFPLLRVQPGDMGSKSFYETSTARQTVFLPRKFKSNPCKVVEQVHEAVKAESSGLLTEPMAGQQSHVQAVKPAGQEADWRSVAAITALRCLASTSFVDASAVWCTAALERGKLFQEKLADDCLGKVYLSLGFHFSAAILWEVEEVQPELYQLAADGLTAGSSNARVRYVCLTTMTVDGREEAFEGIPVDICPPLAHGHKNLGILLRRSGANLPLSKFFLLHGSLQNVDDKMTLIQSLFPEMTEEEQEKLLLRLLDTTTRKGLLSNKTLHSVFEVLDRGDEDMKLFADLQRQVADVWRTEYVISRVGRAKAAAEAMTPVLIKQLKPPGPKVYLAWQVSMSCFEGYYPRPALEKVAGKGGAQNRRKTHFSTSRTYGGARTSNRTQEAALQLVVQFLWGHHKKQGGDPCQ</sequence>
<name>A0ABP0K4D4_9DINO</name>
<keyword evidence="3" id="KW-1185">Reference proteome</keyword>